<feature type="transmembrane region" description="Helical" evidence="5">
    <location>
        <begin position="358"/>
        <end position="375"/>
    </location>
</feature>
<feature type="transmembrane region" description="Helical" evidence="5">
    <location>
        <begin position="317"/>
        <end position="337"/>
    </location>
</feature>
<dbReference type="Proteomes" id="UP000054549">
    <property type="component" value="Unassembled WGS sequence"/>
</dbReference>
<dbReference type="STRING" id="946122.A0A0C2X9V1"/>
<evidence type="ECO:0000256" key="3">
    <source>
        <dbReference type="ARBA" id="ARBA00022989"/>
    </source>
</evidence>
<keyword evidence="2 5" id="KW-0812">Transmembrane</keyword>
<evidence type="ECO:0000256" key="5">
    <source>
        <dbReference type="SAM" id="Phobius"/>
    </source>
</evidence>
<keyword evidence="7" id="KW-1185">Reference proteome</keyword>
<proteinExistence type="predicted"/>
<sequence length="512" mass="57016">MSLPVPTEELHFTTIPSRFTNLSNAFEFAGWGSSYKISLTRGDYEIGAAKIAEKRNEKILGQFLTSALVTPRRLVSPYNSFASNYSVNEMSSPISLLTATLVLFIWRPIMEELGSALPMSGAPYISAGKLNTFAKSIAIIGASLLLLDFASTAVMGKMVVLILAASVKWRRMGIDQLKSNWIQGAVILKQIYYGICLGMLRLTGVPSYIARIKPRKFPLVMRNLHLPTIFLNAFLMLLILALVPLEKIQGGANVLSVLAESSGILSACELFAQLVRDRVLTEAFLRSGAPYISTISFAVFCRAIYASASARLDVVSQMFSLVWFTVMSLFPISLLLLKFNTFNRGRLLRKTETRLRSIFLTLAILPPVISGNITLDCRAARSFISLLSVGIPVFFFTTQNKVRILRYYWLYDQFPAMHEKKIAHFYGNEEGVPSELEANARVLDEVFHGITIDFGEFTPESVAALAHRLNIPVSLIFIGFSWTFRGLNPGPYTNIWICRSTVPCKAYALPLR</sequence>
<dbReference type="EMBL" id="KN818238">
    <property type="protein sequence ID" value="KIL66086.1"/>
    <property type="molecule type" value="Genomic_DNA"/>
</dbReference>
<keyword evidence="4 5" id="KW-0472">Membrane</keyword>
<dbReference type="OrthoDB" id="1718410at2759"/>
<gene>
    <name evidence="6" type="ORF">M378DRAFT_186176</name>
</gene>
<name>A0A0C2X9V1_AMAMK</name>
<feature type="transmembrane region" description="Helical" evidence="5">
    <location>
        <begin position="381"/>
        <end position="398"/>
    </location>
</feature>
<organism evidence="6 7">
    <name type="scientific">Amanita muscaria (strain Koide BX008)</name>
    <dbReference type="NCBI Taxonomy" id="946122"/>
    <lineage>
        <taxon>Eukaryota</taxon>
        <taxon>Fungi</taxon>
        <taxon>Dikarya</taxon>
        <taxon>Basidiomycota</taxon>
        <taxon>Agaricomycotina</taxon>
        <taxon>Agaricomycetes</taxon>
        <taxon>Agaricomycetidae</taxon>
        <taxon>Agaricales</taxon>
        <taxon>Pluteineae</taxon>
        <taxon>Amanitaceae</taxon>
        <taxon>Amanita</taxon>
    </lineage>
</organism>
<evidence type="ECO:0000313" key="6">
    <source>
        <dbReference type="EMBL" id="KIL66086.1"/>
    </source>
</evidence>
<dbReference type="InterPro" id="IPR002293">
    <property type="entry name" value="AA/rel_permease1"/>
</dbReference>
<feature type="transmembrane region" description="Helical" evidence="5">
    <location>
        <begin position="181"/>
        <end position="203"/>
    </location>
</feature>
<protein>
    <submittedName>
        <fullName evidence="6">Uncharacterized protein</fullName>
    </submittedName>
</protein>
<dbReference type="AlphaFoldDB" id="A0A0C2X9V1"/>
<evidence type="ECO:0000256" key="2">
    <source>
        <dbReference type="ARBA" id="ARBA00022692"/>
    </source>
</evidence>
<accession>A0A0C2X9V1</accession>
<evidence type="ECO:0000256" key="1">
    <source>
        <dbReference type="ARBA" id="ARBA00004141"/>
    </source>
</evidence>
<reference evidence="6 7" key="1">
    <citation type="submission" date="2014-04" db="EMBL/GenBank/DDBJ databases">
        <title>Evolutionary Origins and Diversification of the Mycorrhizal Mutualists.</title>
        <authorList>
            <consortium name="DOE Joint Genome Institute"/>
            <consortium name="Mycorrhizal Genomics Consortium"/>
            <person name="Kohler A."/>
            <person name="Kuo A."/>
            <person name="Nagy L.G."/>
            <person name="Floudas D."/>
            <person name="Copeland A."/>
            <person name="Barry K.W."/>
            <person name="Cichocki N."/>
            <person name="Veneault-Fourrey C."/>
            <person name="LaButti K."/>
            <person name="Lindquist E.A."/>
            <person name="Lipzen A."/>
            <person name="Lundell T."/>
            <person name="Morin E."/>
            <person name="Murat C."/>
            <person name="Riley R."/>
            <person name="Ohm R."/>
            <person name="Sun H."/>
            <person name="Tunlid A."/>
            <person name="Henrissat B."/>
            <person name="Grigoriev I.V."/>
            <person name="Hibbett D.S."/>
            <person name="Martin F."/>
        </authorList>
    </citation>
    <scope>NUCLEOTIDE SEQUENCE [LARGE SCALE GENOMIC DNA]</scope>
    <source>
        <strain evidence="6 7">Koide BX008</strain>
    </source>
</reference>
<dbReference type="GO" id="GO:0022857">
    <property type="term" value="F:transmembrane transporter activity"/>
    <property type="evidence" value="ECO:0007669"/>
    <property type="project" value="InterPro"/>
</dbReference>
<dbReference type="Pfam" id="PF13520">
    <property type="entry name" value="AA_permease_2"/>
    <property type="match status" value="1"/>
</dbReference>
<dbReference type="GO" id="GO:0016020">
    <property type="term" value="C:membrane"/>
    <property type="evidence" value="ECO:0007669"/>
    <property type="project" value="UniProtKB-SubCell"/>
</dbReference>
<evidence type="ECO:0000313" key="7">
    <source>
        <dbReference type="Proteomes" id="UP000054549"/>
    </source>
</evidence>
<dbReference type="HOGENOM" id="CLU_012451_0_0_1"/>
<feature type="transmembrane region" description="Helical" evidence="5">
    <location>
        <begin position="224"/>
        <end position="245"/>
    </location>
</feature>
<keyword evidence="3 5" id="KW-1133">Transmembrane helix</keyword>
<comment type="subcellular location">
    <subcellularLocation>
        <location evidence="1">Membrane</location>
        <topology evidence="1">Multi-pass membrane protein</topology>
    </subcellularLocation>
</comment>
<evidence type="ECO:0000256" key="4">
    <source>
        <dbReference type="ARBA" id="ARBA00023136"/>
    </source>
</evidence>
<dbReference type="InParanoid" id="A0A0C2X9V1"/>
<feature type="transmembrane region" description="Helical" evidence="5">
    <location>
        <begin position="145"/>
        <end position="169"/>
    </location>
</feature>
<feature type="transmembrane region" description="Helical" evidence="5">
    <location>
        <begin position="284"/>
        <end position="305"/>
    </location>
</feature>